<dbReference type="EMBL" id="GADI01001010">
    <property type="protein sequence ID" value="JAA72798.1"/>
    <property type="molecule type" value="mRNA"/>
</dbReference>
<organism evidence="2">
    <name type="scientific">Ixodes ricinus</name>
    <name type="common">Common tick</name>
    <name type="synonym">Acarus ricinus</name>
    <dbReference type="NCBI Taxonomy" id="34613"/>
    <lineage>
        <taxon>Eukaryota</taxon>
        <taxon>Metazoa</taxon>
        <taxon>Ecdysozoa</taxon>
        <taxon>Arthropoda</taxon>
        <taxon>Chelicerata</taxon>
        <taxon>Arachnida</taxon>
        <taxon>Acari</taxon>
        <taxon>Parasitiformes</taxon>
        <taxon>Ixodida</taxon>
        <taxon>Ixodoidea</taxon>
        <taxon>Ixodidae</taxon>
        <taxon>Ixodinae</taxon>
        <taxon>Ixodes</taxon>
    </lineage>
</organism>
<evidence type="ECO:0000256" key="1">
    <source>
        <dbReference type="SAM" id="Phobius"/>
    </source>
</evidence>
<proteinExistence type="evidence at transcript level"/>
<feature type="transmembrane region" description="Helical" evidence="1">
    <location>
        <begin position="68"/>
        <end position="90"/>
    </location>
</feature>
<feature type="transmembrane region" description="Helical" evidence="1">
    <location>
        <begin position="46"/>
        <end position="62"/>
    </location>
</feature>
<keyword evidence="1" id="KW-0472">Membrane</keyword>
<reference evidence="2" key="1">
    <citation type="submission" date="2012-12" db="EMBL/GenBank/DDBJ databases">
        <title>Identification and characterization of a phenylalanine ammonia-lyase gene family in Isatis indigotica Fort.</title>
        <authorList>
            <person name="Liu Q."/>
            <person name="Chen J."/>
            <person name="Zhou X."/>
            <person name="Di P."/>
            <person name="Xiao Y."/>
            <person name="Xuan H."/>
            <person name="Zhang L."/>
            <person name="Chen W."/>
        </authorList>
    </citation>
    <scope>NUCLEOTIDE SEQUENCE</scope>
    <source>
        <tissue evidence="2">Salivary gland</tissue>
    </source>
</reference>
<keyword evidence="1" id="KW-0812">Transmembrane</keyword>
<evidence type="ECO:0000313" key="2">
    <source>
        <dbReference type="EMBL" id="JAA72798.1"/>
    </source>
</evidence>
<protein>
    <submittedName>
        <fullName evidence="2">Uncharacterized protein</fullName>
    </submittedName>
</protein>
<keyword evidence="1" id="KW-1133">Transmembrane helix</keyword>
<accession>A0A0K8RPG5</accession>
<name>A0A0K8RPG5_IXORI</name>
<feature type="non-terminal residue" evidence="2">
    <location>
        <position position="1"/>
    </location>
</feature>
<feature type="transmembrane region" description="Helical" evidence="1">
    <location>
        <begin position="20"/>
        <end position="39"/>
    </location>
</feature>
<sequence length="168" mass="20472">SSVTSLPYVRTVRTVPYRTYVRTYVTLVTYVTLRSYVTFVTFRFRFFRFFSFFFFFFFVFFFCFFFLFFFFVFFFCFFFLFFFFFFFFFVKIDPFYFESHIHTILGASWREANRQEMFVESGLWARRIYCAPGTSPPLRPPCQGHLRAPHGHTGEELASGTCLASDRW</sequence>
<dbReference type="AlphaFoldDB" id="A0A0K8RPG5"/>